<evidence type="ECO:0000313" key="5">
    <source>
        <dbReference type="EMBL" id="RAL21304.1"/>
    </source>
</evidence>
<keyword evidence="3" id="KW-0446">Lipid-binding</keyword>
<sequence>MNKQFTVPEELVFLGLDEKMHRFKLDYRSYKELYSVGAVFIELLLRKVISINEEGKVYLTQVDPTGISYLDQVIEVLSDSSKEKSLKKWISSFYYSKGSIRKNVHRSILESLCEQGVVTHKEDTFLFMFPTHKYEAVKDEQARIIERIRAELLEEGSVDEQTVALSFLLKETKMLKEYFSNYERDQLKKRLKELKDNESLQWVKWIEKAIAEINASVVAVGAAAATT</sequence>
<dbReference type="Pfam" id="PF05719">
    <property type="entry name" value="GPP34"/>
    <property type="match status" value="1"/>
</dbReference>
<evidence type="ECO:0000313" key="6">
    <source>
        <dbReference type="Proteomes" id="UP000251213"/>
    </source>
</evidence>
<keyword evidence="2" id="KW-0333">Golgi apparatus</keyword>
<dbReference type="OrthoDB" id="2584383at2"/>
<evidence type="ECO:0000256" key="2">
    <source>
        <dbReference type="ARBA" id="ARBA00023034"/>
    </source>
</evidence>
<keyword evidence="4" id="KW-0472">Membrane</keyword>
<dbReference type="GO" id="GO:0005737">
    <property type="term" value="C:cytoplasm"/>
    <property type="evidence" value="ECO:0007669"/>
    <property type="project" value="UniProtKB-ARBA"/>
</dbReference>
<dbReference type="GO" id="GO:0070273">
    <property type="term" value="F:phosphatidylinositol-4-phosphate binding"/>
    <property type="evidence" value="ECO:0007669"/>
    <property type="project" value="InterPro"/>
</dbReference>
<gene>
    <name evidence="5" type="ORF">DL897_16830</name>
</gene>
<comment type="subcellular location">
    <subcellularLocation>
        <location evidence="1">Golgi apparatus membrane</location>
        <topology evidence="1">Peripheral membrane protein</topology>
        <orientation evidence="1">Cytoplasmic side</orientation>
    </subcellularLocation>
</comment>
<dbReference type="EMBL" id="QJKK01000018">
    <property type="protein sequence ID" value="RAL21304.1"/>
    <property type="molecule type" value="Genomic_DNA"/>
</dbReference>
<protein>
    <recommendedName>
        <fullName evidence="7">GPP34 family phosphoprotein</fullName>
    </recommendedName>
</protein>
<proteinExistence type="predicted"/>
<reference evidence="5 6" key="1">
    <citation type="submission" date="2018-06" db="EMBL/GenBank/DDBJ databases">
        <title>Thermoflavimicrobium daqus sp. nov., a thermophilic microbe isolated from Moutai-flavour Daqu.</title>
        <authorList>
            <person name="Wang X."/>
            <person name="Zhou H."/>
        </authorList>
    </citation>
    <scope>NUCLEOTIDE SEQUENCE [LARGE SCALE GENOMIC DNA]</scope>
    <source>
        <strain evidence="5 6">FBKL4.011</strain>
    </source>
</reference>
<evidence type="ECO:0000256" key="3">
    <source>
        <dbReference type="ARBA" id="ARBA00023121"/>
    </source>
</evidence>
<dbReference type="InterPro" id="IPR008628">
    <property type="entry name" value="GPP34-like"/>
</dbReference>
<organism evidence="5 6">
    <name type="scientific">Thermoflavimicrobium daqui</name>
    <dbReference type="NCBI Taxonomy" id="2137476"/>
    <lineage>
        <taxon>Bacteria</taxon>
        <taxon>Bacillati</taxon>
        <taxon>Bacillota</taxon>
        <taxon>Bacilli</taxon>
        <taxon>Bacillales</taxon>
        <taxon>Thermoactinomycetaceae</taxon>
        <taxon>Thermoflavimicrobium</taxon>
    </lineage>
</organism>
<accession>A0A364K0U3</accession>
<comment type="caution">
    <text evidence="5">The sequence shown here is derived from an EMBL/GenBank/DDBJ whole genome shotgun (WGS) entry which is preliminary data.</text>
</comment>
<evidence type="ECO:0000256" key="1">
    <source>
        <dbReference type="ARBA" id="ARBA00004255"/>
    </source>
</evidence>
<dbReference type="RefSeq" id="WP_113660282.1">
    <property type="nucleotide sequence ID" value="NZ_KZ845680.1"/>
</dbReference>
<dbReference type="Proteomes" id="UP000251213">
    <property type="component" value="Unassembled WGS sequence"/>
</dbReference>
<dbReference type="AlphaFoldDB" id="A0A364K0U3"/>
<dbReference type="GO" id="GO:0012505">
    <property type="term" value="C:endomembrane system"/>
    <property type="evidence" value="ECO:0007669"/>
    <property type="project" value="UniProtKB-ARBA"/>
</dbReference>
<reference evidence="5 6" key="2">
    <citation type="submission" date="2018-06" db="EMBL/GenBank/DDBJ databases">
        <authorList>
            <person name="Zhirakovskaya E."/>
        </authorList>
    </citation>
    <scope>NUCLEOTIDE SEQUENCE [LARGE SCALE GENOMIC DNA]</scope>
    <source>
        <strain evidence="5 6">FBKL4.011</strain>
    </source>
</reference>
<keyword evidence="6" id="KW-1185">Reference proteome</keyword>
<evidence type="ECO:0000256" key="4">
    <source>
        <dbReference type="ARBA" id="ARBA00023136"/>
    </source>
</evidence>
<dbReference type="InterPro" id="IPR038261">
    <property type="entry name" value="GPP34-like_sf"/>
</dbReference>
<dbReference type="Gene3D" id="1.10.3630.10">
    <property type="entry name" value="yeast vps74-n-term truncation variant domain like"/>
    <property type="match status" value="1"/>
</dbReference>
<evidence type="ECO:0008006" key="7">
    <source>
        <dbReference type="Google" id="ProtNLM"/>
    </source>
</evidence>
<name>A0A364K0U3_9BACL</name>